<dbReference type="KEGG" id="mbr:MONBRDRAFT_38735"/>
<name>A9V9T6_MONBE</name>
<evidence type="ECO:0000256" key="1">
    <source>
        <dbReference type="SAM" id="MobiDB-lite"/>
    </source>
</evidence>
<dbReference type="EMBL" id="CH991571">
    <property type="protein sequence ID" value="EDQ85781.1"/>
    <property type="molecule type" value="Genomic_DNA"/>
</dbReference>
<evidence type="ECO:0000313" key="3">
    <source>
        <dbReference type="Proteomes" id="UP000001357"/>
    </source>
</evidence>
<dbReference type="InParanoid" id="A9V9T6"/>
<dbReference type="Proteomes" id="UP000001357">
    <property type="component" value="Unassembled WGS sequence"/>
</dbReference>
<evidence type="ECO:0000313" key="2">
    <source>
        <dbReference type="EMBL" id="EDQ85781.1"/>
    </source>
</evidence>
<gene>
    <name evidence="2" type="ORF">MONBRDRAFT_38735</name>
</gene>
<feature type="region of interest" description="Disordered" evidence="1">
    <location>
        <begin position="280"/>
        <end position="313"/>
    </location>
</feature>
<keyword evidence="3" id="KW-1185">Reference proteome</keyword>
<sequence length="313" mass="36106">MCMSPRLVRVKTFLTVIFFLPNRSAVYDFLLCPRTLIRHTFPVLVAPVSSPRPVIMSFLLFVSDTIANVLGPTIAQKLFGGPDRNPWEDFEKEPTTYNDLRTRLERVQKLCQEKTCTPCQKPWDVATFAVAFSRFRECQEKLEPFPLPADTVPELPIKLLPEELKAIDHFRHHYMTFFQNRMEQMNYGGYPGEEEYKTFLKFGFAIYQAASEWAVWRRDLEVKQGPVPIPEPFGHFFKMLRDQSKQAVSNYMVDIERYIYNPQRETLSNYDPQKNAFKAAPELAPWRQAPPTTPTAASGLSCPSQLPTPTPSN</sequence>
<proteinExistence type="predicted"/>
<reference evidence="2 3" key="1">
    <citation type="journal article" date="2008" name="Nature">
        <title>The genome of the choanoflagellate Monosiga brevicollis and the origin of metazoans.</title>
        <authorList>
            <consortium name="JGI Sequencing"/>
            <person name="King N."/>
            <person name="Westbrook M.J."/>
            <person name="Young S.L."/>
            <person name="Kuo A."/>
            <person name="Abedin M."/>
            <person name="Chapman J."/>
            <person name="Fairclough S."/>
            <person name="Hellsten U."/>
            <person name="Isogai Y."/>
            <person name="Letunic I."/>
            <person name="Marr M."/>
            <person name="Pincus D."/>
            <person name="Putnam N."/>
            <person name="Rokas A."/>
            <person name="Wright K.J."/>
            <person name="Zuzow R."/>
            <person name="Dirks W."/>
            <person name="Good M."/>
            <person name="Goodstein D."/>
            <person name="Lemons D."/>
            <person name="Li W."/>
            <person name="Lyons J.B."/>
            <person name="Morris A."/>
            <person name="Nichols S."/>
            <person name="Richter D.J."/>
            <person name="Salamov A."/>
            <person name="Bork P."/>
            <person name="Lim W.A."/>
            <person name="Manning G."/>
            <person name="Miller W.T."/>
            <person name="McGinnis W."/>
            <person name="Shapiro H."/>
            <person name="Tjian R."/>
            <person name="Grigoriev I.V."/>
            <person name="Rokhsar D."/>
        </authorList>
    </citation>
    <scope>NUCLEOTIDE SEQUENCE [LARGE SCALE GENOMIC DNA]</scope>
    <source>
        <strain evidence="3">MX1 / ATCC 50154</strain>
    </source>
</reference>
<dbReference type="RefSeq" id="XP_001749496.1">
    <property type="nucleotide sequence ID" value="XM_001749444.1"/>
</dbReference>
<protein>
    <submittedName>
        <fullName evidence="2">Uncharacterized protein</fullName>
    </submittedName>
</protein>
<feature type="compositionally biased region" description="Polar residues" evidence="1">
    <location>
        <begin position="294"/>
        <end position="305"/>
    </location>
</feature>
<organism evidence="2 3">
    <name type="scientific">Monosiga brevicollis</name>
    <name type="common">Choanoflagellate</name>
    <dbReference type="NCBI Taxonomy" id="81824"/>
    <lineage>
        <taxon>Eukaryota</taxon>
        <taxon>Choanoflagellata</taxon>
        <taxon>Craspedida</taxon>
        <taxon>Salpingoecidae</taxon>
        <taxon>Monosiga</taxon>
    </lineage>
</organism>
<accession>A9V9T6</accession>
<dbReference type="AlphaFoldDB" id="A9V9T6"/>
<dbReference type="GeneID" id="5894763"/>